<feature type="non-terminal residue" evidence="1">
    <location>
        <position position="187"/>
    </location>
</feature>
<comment type="caution">
    <text evidence="1">The sequence shown here is derived from an EMBL/GenBank/DDBJ whole genome shotgun (WGS) entry which is preliminary data.</text>
</comment>
<dbReference type="AlphaFoldDB" id="A0ABD5SE93"/>
<sequence length="187" mass="21438">MDHTPAMKRLAALVNKHLIILALIGFSQNLSASDPTPQLTPSYWFHQAQAKDLAPDPSQHYRPFSLSSDASGYRIRLLKKLADWHQQHTNGLTVRLEQSATAQRNAALKIGLLIAREHTDIPTPEQRQTWYQNNFKALDLANFDDNKAHLLMTFWSEPDAKQGRWRKDYQLSIAPSEWGRPLDFELP</sequence>
<dbReference type="EMBL" id="JBHSWW010000658">
    <property type="protein sequence ID" value="MFC6755264.1"/>
    <property type="molecule type" value="Genomic_DNA"/>
</dbReference>
<evidence type="ECO:0000313" key="2">
    <source>
        <dbReference type="Proteomes" id="UP001596442"/>
    </source>
</evidence>
<dbReference type="RefSeq" id="WP_379784248.1">
    <property type="nucleotide sequence ID" value="NZ_JBHSWW010000658.1"/>
</dbReference>
<evidence type="ECO:0000313" key="1">
    <source>
        <dbReference type="EMBL" id="MFC6755264.1"/>
    </source>
</evidence>
<organism evidence="1 2">
    <name type="scientific">Halorubrum tibetense</name>
    <dbReference type="NCBI Taxonomy" id="175631"/>
    <lineage>
        <taxon>Archaea</taxon>
        <taxon>Methanobacteriati</taxon>
        <taxon>Methanobacteriota</taxon>
        <taxon>Stenosarchaea group</taxon>
        <taxon>Halobacteria</taxon>
        <taxon>Halobacteriales</taxon>
        <taxon>Haloferacaceae</taxon>
        <taxon>Halorubrum</taxon>
    </lineage>
</organism>
<keyword evidence="2" id="KW-1185">Reference proteome</keyword>
<dbReference type="Proteomes" id="UP001596442">
    <property type="component" value="Unassembled WGS sequence"/>
</dbReference>
<protein>
    <submittedName>
        <fullName evidence="1">Uncharacterized protein</fullName>
    </submittedName>
</protein>
<proteinExistence type="predicted"/>
<gene>
    <name evidence="1" type="ORF">ACFQEU_17590</name>
</gene>
<name>A0ABD5SE93_9EURY</name>
<reference evidence="1 2" key="1">
    <citation type="journal article" date="2019" name="Int. J. Syst. Evol. Microbiol.">
        <title>The Global Catalogue of Microorganisms (GCM) 10K type strain sequencing project: providing services to taxonomists for standard genome sequencing and annotation.</title>
        <authorList>
            <consortium name="The Broad Institute Genomics Platform"/>
            <consortium name="The Broad Institute Genome Sequencing Center for Infectious Disease"/>
            <person name="Wu L."/>
            <person name="Ma J."/>
        </authorList>
    </citation>
    <scope>NUCLEOTIDE SEQUENCE [LARGE SCALE GENOMIC DNA]</scope>
    <source>
        <strain evidence="1 2">CGMCC 1.3239</strain>
    </source>
</reference>
<accession>A0ABD5SE93</accession>